<evidence type="ECO:0000259" key="7">
    <source>
        <dbReference type="PROSITE" id="PS50026"/>
    </source>
</evidence>
<feature type="transmembrane region" description="Helical" evidence="6">
    <location>
        <begin position="479"/>
        <end position="502"/>
    </location>
</feature>
<accession>A0A814FN62</accession>
<reference evidence="8" key="1">
    <citation type="submission" date="2021-02" db="EMBL/GenBank/DDBJ databases">
        <authorList>
            <person name="Nowell W R."/>
        </authorList>
    </citation>
    <scope>NUCLEOTIDE SEQUENCE</scope>
    <source>
        <strain evidence="8">Ploen Becks lab</strain>
    </source>
</reference>
<dbReference type="PANTHER" id="PTHR24049">
    <property type="entry name" value="CRUMBS FAMILY MEMBER"/>
    <property type="match status" value="1"/>
</dbReference>
<feature type="disulfide bond" evidence="5">
    <location>
        <begin position="458"/>
        <end position="467"/>
    </location>
</feature>
<feature type="disulfide bond" evidence="5">
    <location>
        <begin position="374"/>
        <end position="383"/>
    </location>
</feature>
<feature type="domain" description="EGF-like" evidence="7">
    <location>
        <begin position="386"/>
        <end position="430"/>
    </location>
</feature>
<keyword evidence="2" id="KW-0732">Signal</keyword>
<dbReference type="PROSITE" id="PS50026">
    <property type="entry name" value="EGF_3"/>
    <property type="match status" value="3"/>
</dbReference>
<dbReference type="GO" id="GO:0032991">
    <property type="term" value="C:protein-containing complex"/>
    <property type="evidence" value="ECO:0007669"/>
    <property type="project" value="TreeGrafter"/>
</dbReference>
<organism evidence="8 9">
    <name type="scientific">Brachionus calyciflorus</name>
    <dbReference type="NCBI Taxonomy" id="104777"/>
    <lineage>
        <taxon>Eukaryota</taxon>
        <taxon>Metazoa</taxon>
        <taxon>Spiralia</taxon>
        <taxon>Gnathifera</taxon>
        <taxon>Rotifera</taxon>
        <taxon>Eurotatoria</taxon>
        <taxon>Monogononta</taxon>
        <taxon>Pseudotrocha</taxon>
        <taxon>Ploima</taxon>
        <taxon>Brachionidae</taxon>
        <taxon>Brachionus</taxon>
    </lineage>
</organism>
<evidence type="ECO:0000313" key="9">
    <source>
        <dbReference type="Proteomes" id="UP000663879"/>
    </source>
</evidence>
<comment type="caution">
    <text evidence="8">The sequence shown here is derived from an EMBL/GenBank/DDBJ whole genome shotgun (WGS) entry which is preliminary data.</text>
</comment>
<dbReference type="InterPro" id="IPR051022">
    <property type="entry name" value="Notch_Cell-Fate_Det"/>
</dbReference>
<keyword evidence="1 5" id="KW-0245">EGF-like domain</keyword>
<dbReference type="GO" id="GO:0005509">
    <property type="term" value="F:calcium ion binding"/>
    <property type="evidence" value="ECO:0007669"/>
    <property type="project" value="InterPro"/>
</dbReference>
<dbReference type="Pfam" id="PF00008">
    <property type="entry name" value="EGF"/>
    <property type="match status" value="1"/>
</dbReference>
<dbReference type="GO" id="GO:0045197">
    <property type="term" value="P:establishment or maintenance of epithelial cell apical/basal polarity"/>
    <property type="evidence" value="ECO:0007669"/>
    <property type="project" value="TreeGrafter"/>
</dbReference>
<dbReference type="GO" id="GO:0007157">
    <property type="term" value="P:heterophilic cell-cell adhesion via plasma membrane cell adhesion molecules"/>
    <property type="evidence" value="ECO:0007669"/>
    <property type="project" value="TreeGrafter"/>
</dbReference>
<dbReference type="CDD" id="cd00054">
    <property type="entry name" value="EGF_CA"/>
    <property type="match status" value="2"/>
</dbReference>
<dbReference type="SMART" id="SM00181">
    <property type="entry name" value="EGF"/>
    <property type="match status" value="3"/>
</dbReference>
<keyword evidence="3" id="KW-0677">Repeat</keyword>
<evidence type="ECO:0000256" key="2">
    <source>
        <dbReference type="ARBA" id="ARBA00022729"/>
    </source>
</evidence>
<dbReference type="GO" id="GO:0005886">
    <property type="term" value="C:plasma membrane"/>
    <property type="evidence" value="ECO:0007669"/>
    <property type="project" value="TreeGrafter"/>
</dbReference>
<dbReference type="PROSITE" id="PS00022">
    <property type="entry name" value="EGF_1"/>
    <property type="match status" value="2"/>
</dbReference>
<keyword evidence="6" id="KW-0812">Transmembrane</keyword>
<dbReference type="Proteomes" id="UP000663879">
    <property type="component" value="Unassembled WGS sequence"/>
</dbReference>
<evidence type="ECO:0000256" key="1">
    <source>
        <dbReference type="ARBA" id="ARBA00022536"/>
    </source>
</evidence>
<keyword evidence="6" id="KW-1133">Transmembrane helix</keyword>
<keyword evidence="9" id="KW-1185">Reference proteome</keyword>
<gene>
    <name evidence="8" type="ORF">OXX778_LOCUS15666</name>
</gene>
<feature type="disulfide bond" evidence="5">
    <location>
        <begin position="353"/>
        <end position="363"/>
    </location>
</feature>
<dbReference type="PANTHER" id="PTHR24049:SF22">
    <property type="entry name" value="DROSOPHILA CRUMBS HOMOLOG"/>
    <property type="match status" value="1"/>
</dbReference>
<feature type="transmembrane region" description="Helical" evidence="6">
    <location>
        <begin position="7"/>
        <end position="27"/>
    </location>
</feature>
<dbReference type="SUPFAM" id="SSF50978">
    <property type="entry name" value="WD40 repeat-like"/>
    <property type="match status" value="1"/>
</dbReference>
<keyword evidence="4 5" id="KW-1015">Disulfide bond</keyword>
<evidence type="ECO:0000313" key="8">
    <source>
        <dbReference type="EMBL" id="CAF0985884.1"/>
    </source>
</evidence>
<evidence type="ECO:0000256" key="6">
    <source>
        <dbReference type="SAM" id="Phobius"/>
    </source>
</evidence>
<dbReference type="SUPFAM" id="SSF57196">
    <property type="entry name" value="EGF/Laminin"/>
    <property type="match status" value="3"/>
</dbReference>
<dbReference type="InterPro" id="IPR036322">
    <property type="entry name" value="WD40_repeat_dom_sf"/>
</dbReference>
<dbReference type="AlphaFoldDB" id="A0A814FN62"/>
<comment type="caution">
    <text evidence="5">Lacks conserved residue(s) required for the propagation of feature annotation.</text>
</comment>
<name>A0A814FN62_9BILA</name>
<dbReference type="Gene3D" id="2.10.25.10">
    <property type="entry name" value="Laminin"/>
    <property type="match status" value="2"/>
</dbReference>
<protein>
    <recommendedName>
        <fullName evidence="7">EGF-like domain-containing protein</fullName>
    </recommendedName>
</protein>
<proteinExistence type="predicted"/>
<dbReference type="OrthoDB" id="6130531at2759"/>
<dbReference type="InterPro" id="IPR001881">
    <property type="entry name" value="EGF-like_Ca-bd_dom"/>
</dbReference>
<dbReference type="SMART" id="SM00179">
    <property type="entry name" value="EGF_CA"/>
    <property type="match status" value="3"/>
</dbReference>
<feature type="disulfide bond" evidence="5">
    <location>
        <begin position="395"/>
        <end position="412"/>
    </location>
</feature>
<sequence length="532" mass="60447">MYWIFKILIISIITTTIFCDSVIFLWYNKTSTLSLTIEANISSVSLDQENNILIAGSKDKIILLDILNNNTFFIKPLSFDNNTKIINVLSLNQTTFLFANQTSLFFYNISGYFIEEIYIGEIECLRYLKEDDIILIGSDKKVITYNLKIKIFVNTSVNVRVVRAIEFLNRDFIVLQCDVSKICICKLNLNNSLEIMVRNPQDDKNLNIGLVKIVNETLILYGSSDILIPKQKYEKWNVNDSWVSIQANVGTLSAIENVLPDELILSGYIDNINVLNIKDYNIRIDDTFFLKIEQPGNLNFPNKDLNQSSTTRSGNTNVSENNLTQLFSFSSTLTENPKYILSLMSTNIDINDCLLNCSSHGICKQINQKFICECFTNYAGSNCQLNILPCASNPCLNNGTCTNNLFNKSFSCECLKNANQTSLYYGSFCESKIDICENETCSKNGVCYDFNNEAKCKCYKSYLGEKCENESSEIKEIKLLTKATTIIAIGVLISAYLIVLLLDSSNFCCKERKKTMIFKKEEIIKPYYVNSN</sequence>
<feature type="domain" description="EGF-like" evidence="7">
    <location>
        <begin position="349"/>
        <end position="384"/>
    </location>
</feature>
<dbReference type="EMBL" id="CAJNOC010003512">
    <property type="protein sequence ID" value="CAF0985884.1"/>
    <property type="molecule type" value="Genomic_DNA"/>
</dbReference>
<dbReference type="InterPro" id="IPR000742">
    <property type="entry name" value="EGF"/>
</dbReference>
<evidence type="ECO:0000256" key="3">
    <source>
        <dbReference type="ARBA" id="ARBA00022737"/>
    </source>
</evidence>
<evidence type="ECO:0000256" key="5">
    <source>
        <dbReference type="PROSITE-ProRule" id="PRU00076"/>
    </source>
</evidence>
<evidence type="ECO:0000256" key="4">
    <source>
        <dbReference type="ARBA" id="ARBA00023157"/>
    </source>
</evidence>
<keyword evidence="6" id="KW-0472">Membrane</keyword>
<feature type="domain" description="EGF-like" evidence="7">
    <location>
        <begin position="432"/>
        <end position="468"/>
    </location>
</feature>